<gene>
    <name evidence="1" type="ORF">GOP47_0019039</name>
</gene>
<name>A0A9D4ZA88_ADICA</name>
<protein>
    <submittedName>
        <fullName evidence="1">Uncharacterized protein</fullName>
    </submittedName>
</protein>
<reference evidence="1" key="1">
    <citation type="submission" date="2021-01" db="EMBL/GenBank/DDBJ databases">
        <title>Adiantum capillus-veneris genome.</title>
        <authorList>
            <person name="Fang Y."/>
            <person name="Liao Q."/>
        </authorList>
    </citation>
    <scope>NUCLEOTIDE SEQUENCE</scope>
    <source>
        <strain evidence="1">H3</strain>
        <tissue evidence="1">Leaf</tissue>
    </source>
</reference>
<dbReference type="OrthoDB" id="5620at2759"/>
<dbReference type="Proteomes" id="UP000886520">
    <property type="component" value="Chromosome 18"/>
</dbReference>
<sequence>MAGVLSVSVLPCLPVPAAWCRSRTQVRRISSIKLSSHGLSTNYSCTRAARSRRAVMPVRADGSLSELTPTVAAVYGSLLLGGGLFAYTRSSSKGSLLGGLSGGALMGLVRILSPLS</sequence>
<keyword evidence="2" id="KW-1185">Reference proteome</keyword>
<organism evidence="1 2">
    <name type="scientific">Adiantum capillus-veneris</name>
    <name type="common">Maidenhair fern</name>
    <dbReference type="NCBI Taxonomy" id="13818"/>
    <lineage>
        <taxon>Eukaryota</taxon>
        <taxon>Viridiplantae</taxon>
        <taxon>Streptophyta</taxon>
        <taxon>Embryophyta</taxon>
        <taxon>Tracheophyta</taxon>
        <taxon>Polypodiopsida</taxon>
        <taxon>Polypodiidae</taxon>
        <taxon>Polypodiales</taxon>
        <taxon>Pteridineae</taxon>
        <taxon>Pteridaceae</taxon>
        <taxon>Vittarioideae</taxon>
        <taxon>Adiantum</taxon>
    </lineage>
</organism>
<comment type="caution">
    <text evidence="1">The sequence shown here is derived from an EMBL/GenBank/DDBJ whole genome shotgun (WGS) entry which is preliminary data.</text>
</comment>
<evidence type="ECO:0000313" key="2">
    <source>
        <dbReference type="Proteomes" id="UP000886520"/>
    </source>
</evidence>
<accession>A0A9D4ZA88</accession>
<evidence type="ECO:0000313" key="1">
    <source>
        <dbReference type="EMBL" id="KAI5066415.1"/>
    </source>
</evidence>
<proteinExistence type="predicted"/>
<dbReference type="EMBL" id="JABFUD020000018">
    <property type="protein sequence ID" value="KAI5066415.1"/>
    <property type="molecule type" value="Genomic_DNA"/>
</dbReference>
<dbReference type="AlphaFoldDB" id="A0A9D4ZA88"/>